<evidence type="ECO:0000259" key="2">
    <source>
        <dbReference type="Pfam" id="PF02481"/>
    </source>
</evidence>
<dbReference type="InterPro" id="IPR041614">
    <property type="entry name" value="DprA_WH"/>
</dbReference>
<protein>
    <submittedName>
        <fullName evidence="4">DNA protecting protein DprA</fullName>
    </submittedName>
</protein>
<dbReference type="PANTHER" id="PTHR43022:SF1">
    <property type="entry name" value="PROTEIN SMF"/>
    <property type="match status" value="1"/>
</dbReference>
<dbReference type="InterPro" id="IPR003488">
    <property type="entry name" value="DprA"/>
</dbReference>
<evidence type="ECO:0000259" key="3">
    <source>
        <dbReference type="Pfam" id="PF17782"/>
    </source>
</evidence>
<proteinExistence type="inferred from homology"/>
<dbReference type="EMBL" id="MEYI01000019">
    <property type="protein sequence ID" value="OGD24009.1"/>
    <property type="molecule type" value="Genomic_DNA"/>
</dbReference>
<reference evidence="4 5" key="1">
    <citation type="journal article" date="2016" name="Nat. Commun.">
        <title>Thousands of microbial genomes shed light on interconnected biogeochemical processes in an aquifer system.</title>
        <authorList>
            <person name="Anantharaman K."/>
            <person name="Brown C.T."/>
            <person name="Hug L.A."/>
            <person name="Sharon I."/>
            <person name="Castelle C.J."/>
            <person name="Probst A.J."/>
            <person name="Thomas B.C."/>
            <person name="Singh A."/>
            <person name="Wilkins M.J."/>
            <person name="Karaoz U."/>
            <person name="Brodie E.L."/>
            <person name="Williams K.H."/>
            <person name="Hubbard S.S."/>
            <person name="Banfield J.F."/>
        </authorList>
    </citation>
    <scope>NUCLEOTIDE SEQUENCE [LARGE SCALE GENOMIC DNA]</scope>
</reference>
<sequence>ITEIYIGSEHYPERLTHIHEPPEVLYVAGELLPQDAYAIAIVGSRKCTDYGKHVAHDLAFGLARRGITVVSGMALGIDAEAHRGALEAGGRTIAVLGTGVDERSIYPHTHKPLAEAIAKTGAVISEFPPGTPAYPGNFPQRNRIVSGLSLGVIVVEANERRGSLITARLALEQGRDVFAVPGSIYTSTSRGVHRLIQEGAKLITGVDDILEELEMENALPRETRAQETGDEARILALIEQEPMHTDAIIEQLSLPSHVVLALITMLELNEKIQHIGNNTYGIKEN</sequence>
<feature type="domain" description="DprA winged helix" evidence="3">
    <location>
        <begin position="222"/>
        <end position="273"/>
    </location>
</feature>
<dbReference type="InterPro" id="IPR036388">
    <property type="entry name" value="WH-like_DNA-bd_sf"/>
</dbReference>
<dbReference type="GO" id="GO:0009294">
    <property type="term" value="P:DNA-mediated transformation"/>
    <property type="evidence" value="ECO:0007669"/>
    <property type="project" value="InterPro"/>
</dbReference>
<organism evidence="4 5">
    <name type="scientific">Candidatus Azambacteria bacterium RBG_16_47_10</name>
    <dbReference type="NCBI Taxonomy" id="1797292"/>
    <lineage>
        <taxon>Bacteria</taxon>
        <taxon>Candidatus Azamiibacteriota</taxon>
    </lineage>
</organism>
<evidence type="ECO:0000313" key="5">
    <source>
        <dbReference type="Proteomes" id="UP000176639"/>
    </source>
</evidence>
<name>A0A1F5B072_9BACT</name>
<dbReference type="NCBIfam" id="TIGR00732">
    <property type="entry name" value="dprA"/>
    <property type="match status" value="1"/>
</dbReference>
<comment type="similarity">
    <text evidence="1">Belongs to the DprA/Smf family.</text>
</comment>
<dbReference type="Pfam" id="PF17782">
    <property type="entry name" value="WHD_DprA"/>
    <property type="match status" value="1"/>
</dbReference>
<evidence type="ECO:0000256" key="1">
    <source>
        <dbReference type="ARBA" id="ARBA00006525"/>
    </source>
</evidence>
<dbReference type="SUPFAM" id="SSF102405">
    <property type="entry name" value="MCP/YpsA-like"/>
    <property type="match status" value="1"/>
</dbReference>
<dbReference type="PANTHER" id="PTHR43022">
    <property type="entry name" value="PROTEIN SMF"/>
    <property type="match status" value="1"/>
</dbReference>
<dbReference type="InterPro" id="IPR057666">
    <property type="entry name" value="DrpA_SLOG"/>
</dbReference>
<dbReference type="Proteomes" id="UP000176639">
    <property type="component" value="Unassembled WGS sequence"/>
</dbReference>
<gene>
    <name evidence="4" type="ORF">A2Z10_02080</name>
</gene>
<dbReference type="Pfam" id="PF02481">
    <property type="entry name" value="DNA_processg_A"/>
    <property type="match status" value="1"/>
</dbReference>
<dbReference type="Gene3D" id="3.40.50.450">
    <property type="match status" value="1"/>
</dbReference>
<dbReference type="AlphaFoldDB" id="A0A1F5B072"/>
<dbReference type="Gene3D" id="1.10.10.10">
    <property type="entry name" value="Winged helix-like DNA-binding domain superfamily/Winged helix DNA-binding domain"/>
    <property type="match status" value="1"/>
</dbReference>
<feature type="domain" description="Smf/DprA SLOG" evidence="2">
    <location>
        <begin position="4"/>
        <end position="213"/>
    </location>
</feature>
<evidence type="ECO:0000313" key="4">
    <source>
        <dbReference type="EMBL" id="OGD24009.1"/>
    </source>
</evidence>
<feature type="non-terminal residue" evidence="4">
    <location>
        <position position="1"/>
    </location>
</feature>
<comment type="caution">
    <text evidence="4">The sequence shown here is derived from an EMBL/GenBank/DDBJ whole genome shotgun (WGS) entry which is preliminary data.</text>
</comment>
<accession>A0A1F5B072</accession>